<evidence type="ECO:0000313" key="1">
    <source>
        <dbReference type="EMBL" id="PXX97942.1"/>
    </source>
</evidence>
<organism evidence="1 2">
    <name type="scientific">Marinifilum breve</name>
    <dbReference type="NCBI Taxonomy" id="2184082"/>
    <lineage>
        <taxon>Bacteria</taxon>
        <taxon>Pseudomonadati</taxon>
        <taxon>Bacteroidota</taxon>
        <taxon>Bacteroidia</taxon>
        <taxon>Marinilabiliales</taxon>
        <taxon>Marinifilaceae</taxon>
    </lineage>
</organism>
<dbReference type="RefSeq" id="WP_110361874.1">
    <property type="nucleotide sequence ID" value="NZ_QFLI01000008.1"/>
</dbReference>
<dbReference type="Proteomes" id="UP000248079">
    <property type="component" value="Unassembled WGS sequence"/>
</dbReference>
<keyword evidence="2" id="KW-1185">Reference proteome</keyword>
<protein>
    <submittedName>
        <fullName evidence="1">Uncharacterized protein</fullName>
    </submittedName>
</protein>
<proteinExistence type="predicted"/>
<accession>A0A2V3ZU59</accession>
<name>A0A2V3ZU59_9BACT</name>
<comment type="caution">
    <text evidence="1">The sequence shown here is derived from an EMBL/GenBank/DDBJ whole genome shotgun (WGS) entry which is preliminary data.</text>
</comment>
<reference evidence="1 2" key="1">
    <citation type="submission" date="2018-05" db="EMBL/GenBank/DDBJ databases">
        <title>Marinifilum breve JC075T sp. nov., a marine bacterium isolated from Yongle Blue Hole in the South China Sea.</title>
        <authorList>
            <person name="Fu T."/>
        </authorList>
    </citation>
    <scope>NUCLEOTIDE SEQUENCE [LARGE SCALE GENOMIC DNA]</scope>
    <source>
        <strain evidence="1 2">JC075</strain>
    </source>
</reference>
<dbReference type="EMBL" id="QFLI01000008">
    <property type="protein sequence ID" value="PXX97942.1"/>
    <property type="molecule type" value="Genomic_DNA"/>
</dbReference>
<evidence type="ECO:0000313" key="2">
    <source>
        <dbReference type="Proteomes" id="UP000248079"/>
    </source>
</evidence>
<dbReference type="OrthoDB" id="1115578at2"/>
<dbReference type="AlphaFoldDB" id="A0A2V3ZU59"/>
<gene>
    <name evidence="1" type="ORF">DF185_16520</name>
</gene>
<sequence length="254" mass="29138">MSEQQNYDDSLVEIKAVKNENVKHCSMPVGMYIQEIKAMIHVAKEDLPLLTPVGYTAENLTKLEVLTGALSIAQAIWDTQLTAQKDAQKKWQKDAPAMFELIRDLYENMRFAYRKNDELQEILDEINEGDSNADAVMDLLRLGTLGNNNQEPLTGIGFDIAKCNTAISESERMGTLLAEVNGSLYVDDDRKVIRDKAYSLVKQYADDLKEYGQFVFRDEEEHAMLYSSKYLRNKKAEYRRKKKEEENTQEETVS</sequence>